<keyword evidence="3" id="KW-1185">Reference proteome</keyword>
<evidence type="ECO:0000256" key="1">
    <source>
        <dbReference type="SAM" id="MobiDB-lite"/>
    </source>
</evidence>
<gene>
    <name evidence="2" type="ORF">NDU88_005998</name>
</gene>
<dbReference type="EMBL" id="JANPWB010000015">
    <property type="protein sequence ID" value="KAJ1092888.1"/>
    <property type="molecule type" value="Genomic_DNA"/>
</dbReference>
<accession>A0AAV7LPD3</accession>
<reference evidence="2" key="1">
    <citation type="journal article" date="2022" name="bioRxiv">
        <title>Sequencing and chromosome-scale assembly of the giantPleurodeles waltlgenome.</title>
        <authorList>
            <person name="Brown T."/>
            <person name="Elewa A."/>
            <person name="Iarovenko S."/>
            <person name="Subramanian E."/>
            <person name="Araus A.J."/>
            <person name="Petzold A."/>
            <person name="Susuki M."/>
            <person name="Suzuki K.-i.T."/>
            <person name="Hayashi T."/>
            <person name="Toyoda A."/>
            <person name="Oliveira C."/>
            <person name="Osipova E."/>
            <person name="Leigh N.D."/>
            <person name="Simon A."/>
            <person name="Yun M.H."/>
        </authorList>
    </citation>
    <scope>NUCLEOTIDE SEQUENCE</scope>
    <source>
        <strain evidence="2">20211129_DDA</strain>
        <tissue evidence="2">Liver</tissue>
    </source>
</reference>
<feature type="region of interest" description="Disordered" evidence="1">
    <location>
        <begin position="1"/>
        <end position="96"/>
    </location>
</feature>
<protein>
    <submittedName>
        <fullName evidence="2">Uncharacterized protein</fullName>
    </submittedName>
</protein>
<sequence>MESGVPTHRDTVLRRAGGGMGQEAQVHRSPSLQVGGVVSRRMSGGRASKVPRRTKGRLIGGGKTTGQTLTKEWGRPAGLLPFPVRGLSSRMQGRQE</sequence>
<dbReference type="AlphaFoldDB" id="A0AAV7LPD3"/>
<dbReference type="Proteomes" id="UP001066276">
    <property type="component" value="Chromosome 11"/>
</dbReference>
<organism evidence="2 3">
    <name type="scientific">Pleurodeles waltl</name>
    <name type="common">Iberian ribbed newt</name>
    <dbReference type="NCBI Taxonomy" id="8319"/>
    <lineage>
        <taxon>Eukaryota</taxon>
        <taxon>Metazoa</taxon>
        <taxon>Chordata</taxon>
        <taxon>Craniata</taxon>
        <taxon>Vertebrata</taxon>
        <taxon>Euteleostomi</taxon>
        <taxon>Amphibia</taxon>
        <taxon>Batrachia</taxon>
        <taxon>Caudata</taxon>
        <taxon>Salamandroidea</taxon>
        <taxon>Salamandridae</taxon>
        <taxon>Pleurodelinae</taxon>
        <taxon>Pleurodeles</taxon>
    </lineage>
</organism>
<feature type="compositionally biased region" description="Low complexity" evidence="1">
    <location>
        <begin position="34"/>
        <end position="48"/>
    </location>
</feature>
<evidence type="ECO:0000313" key="2">
    <source>
        <dbReference type="EMBL" id="KAJ1092888.1"/>
    </source>
</evidence>
<proteinExistence type="predicted"/>
<comment type="caution">
    <text evidence="2">The sequence shown here is derived from an EMBL/GenBank/DDBJ whole genome shotgun (WGS) entry which is preliminary data.</text>
</comment>
<name>A0AAV7LPD3_PLEWA</name>
<evidence type="ECO:0000313" key="3">
    <source>
        <dbReference type="Proteomes" id="UP001066276"/>
    </source>
</evidence>